<feature type="region of interest" description="Disordered" evidence="5">
    <location>
        <begin position="1522"/>
        <end position="1589"/>
    </location>
</feature>
<gene>
    <name evidence="7" type="ORF">M408DRAFT_326194</name>
</gene>
<feature type="region of interest" description="Disordered" evidence="5">
    <location>
        <begin position="592"/>
        <end position="655"/>
    </location>
</feature>
<feature type="compositionally biased region" description="Acidic residues" evidence="5">
    <location>
        <begin position="997"/>
        <end position="1073"/>
    </location>
</feature>
<feature type="compositionally biased region" description="Low complexity" evidence="5">
    <location>
        <begin position="821"/>
        <end position="831"/>
    </location>
</feature>
<feature type="compositionally biased region" description="Low complexity" evidence="5">
    <location>
        <begin position="609"/>
        <end position="624"/>
    </location>
</feature>
<dbReference type="STRING" id="933852.A0A0C3B9J0"/>
<evidence type="ECO:0000313" key="8">
    <source>
        <dbReference type="Proteomes" id="UP000054097"/>
    </source>
</evidence>
<feature type="region of interest" description="Disordered" evidence="5">
    <location>
        <begin position="554"/>
        <end position="573"/>
    </location>
</feature>
<feature type="region of interest" description="Disordered" evidence="5">
    <location>
        <begin position="1464"/>
        <end position="1483"/>
    </location>
</feature>
<evidence type="ECO:0000256" key="1">
    <source>
        <dbReference type="ARBA" id="ARBA00004123"/>
    </source>
</evidence>
<feature type="compositionally biased region" description="Polar residues" evidence="5">
    <location>
        <begin position="955"/>
        <end position="973"/>
    </location>
</feature>
<feature type="compositionally biased region" description="Low complexity" evidence="5">
    <location>
        <begin position="632"/>
        <end position="652"/>
    </location>
</feature>
<feature type="region of interest" description="Disordered" evidence="5">
    <location>
        <begin position="703"/>
        <end position="740"/>
    </location>
</feature>
<keyword evidence="2" id="KW-0813">Transport</keyword>
<evidence type="ECO:0000256" key="4">
    <source>
        <dbReference type="SAM" id="Coils"/>
    </source>
</evidence>
<feature type="compositionally biased region" description="Low complexity" evidence="5">
    <location>
        <begin position="1113"/>
        <end position="1134"/>
    </location>
</feature>
<dbReference type="Pfam" id="PF16755">
    <property type="entry name" value="Beta-prop_NUP159_NUP214"/>
    <property type="match status" value="1"/>
</dbReference>
<evidence type="ECO:0000256" key="2">
    <source>
        <dbReference type="ARBA" id="ARBA00022448"/>
    </source>
</evidence>
<keyword evidence="8" id="KW-1185">Reference proteome</keyword>
<feature type="region of interest" description="Disordered" evidence="5">
    <location>
        <begin position="802"/>
        <end position="1245"/>
    </location>
</feature>
<accession>A0A0C3B9J0</accession>
<name>A0A0C3B9J0_SERVB</name>
<proteinExistence type="predicted"/>
<feature type="compositionally biased region" description="Low complexity" evidence="5">
    <location>
        <begin position="470"/>
        <end position="486"/>
    </location>
</feature>
<keyword evidence="3" id="KW-0539">Nucleus</keyword>
<keyword evidence="4" id="KW-0175">Coiled coil</keyword>
<dbReference type="InterPro" id="IPR039462">
    <property type="entry name" value="Nup159/Nup146_N"/>
</dbReference>
<protein>
    <recommendedName>
        <fullName evidence="6">Nucleoporin Nup159/Nup146 N-terminal domain-containing protein</fullName>
    </recommendedName>
</protein>
<dbReference type="Proteomes" id="UP000054097">
    <property type="component" value="Unassembled WGS sequence"/>
</dbReference>
<feature type="domain" description="Nucleoporin Nup159/Nup146 N-terminal" evidence="6">
    <location>
        <begin position="58"/>
        <end position="430"/>
    </location>
</feature>
<feature type="region of interest" description="Disordered" evidence="5">
    <location>
        <begin position="455"/>
        <end position="486"/>
    </location>
</feature>
<dbReference type="HOGENOM" id="CLU_240481_0_0_1"/>
<reference evidence="7 8" key="1">
    <citation type="submission" date="2014-04" db="EMBL/GenBank/DDBJ databases">
        <authorList>
            <consortium name="DOE Joint Genome Institute"/>
            <person name="Kuo A."/>
            <person name="Zuccaro A."/>
            <person name="Kohler A."/>
            <person name="Nagy L.G."/>
            <person name="Floudas D."/>
            <person name="Copeland A."/>
            <person name="Barry K.W."/>
            <person name="Cichocki N."/>
            <person name="Veneault-Fourrey C."/>
            <person name="LaButti K."/>
            <person name="Lindquist E.A."/>
            <person name="Lipzen A."/>
            <person name="Lundell T."/>
            <person name="Morin E."/>
            <person name="Murat C."/>
            <person name="Sun H."/>
            <person name="Tunlid A."/>
            <person name="Henrissat B."/>
            <person name="Grigoriev I.V."/>
            <person name="Hibbett D.S."/>
            <person name="Martin F."/>
            <person name="Nordberg H.P."/>
            <person name="Cantor M.N."/>
            <person name="Hua S.X."/>
        </authorList>
    </citation>
    <scope>NUCLEOTIDE SEQUENCE [LARGE SCALE GENOMIC DNA]</scope>
    <source>
        <strain evidence="7 8">MAFF 305830</strain>
    </source>
</reference>
<evidence type="ECO:0000313" key="7">
    <source>
        <dbReference type="EMBL" id="KIM33490.1"/>
    </source>
</evidence>
<dbReference type="SUPFAM" id="SSF117289">
    <property type="entry name" value="Nucleoporin domain"/>
    <property type="match status" value="1"/>
</dbReference>
<dbReference type="EMBL" id="KN824278">
    <property type="protein sequence ID" value="KIM33490.1"/>
    <property type="molecule type" value="Genomic_DNA"/>
</dbReference>
<feature type="compositionally biased region" description="Pro residues" evidence="5">
    <location>
        <begin position="1525"/>
        <end position="1537"/>
    </location>
</feature>
<feature type="compositionally biased region" description="Low complexity" evidence="5">
    <location>
        <begin position="703"/>
        <end position="731"/>
    </location>
</feature>
<reference evidence="8" key="2">
    <citation type="submission" date="2015-01" db="EMBL/GenBank/DDBJ databases">
        <title>Evolutionary Origins and Diversification of the Mycorrhizal Mutualists.</title>
        <authorList>
            <consortium name="DOE Joint Genome Institute"/>
            <consortium name="Mycorrhizal Genomics Consortium"/>
            <person name="Kohler A."/>
            <person name="Kuo A."/>
            <person name="Nagy L.G."/>
            <person name="Floudas D."/>
            <person name="Copeland A."/>
            <person name="Barry K.W."/>
            <person name="Cichocki N."/>
            <person name="Veneault-Fourrey C."/>
            <person name="LaButti K."/>
            <person name="Lindquist E.A."/>
            <person name="Lipzen A."/>
            <person name="Lundell T."/>
            <person name="Morin E."/>
            <person name="Murat C."/>
            <person name="Riley R."/>
            <person name="Ohm R."/>
            <person name="Sun H."/>
            <person name="Tunlid A."/>
            <person name="Henrissat B."/>
            <person name="Grigoriev I.V."/>
            <person name="Hibbett D.S."/>
            <person name="Martin F."/>
        </authorList>
    </citation>
    <scope>NUCLEOTIDE SEQUENCE [LARGE SCALE GENOMIC DNA]</scope>
    <source>
        <strain evidence="8">MAFF 305830</strain>
    </source>
</reference>
<feature type="compositionally biased region" description="Basic and acidic residues" evidence="5">
    <location>
        <begin position="868"/>
        <end position="884"/>
    </location>
</feature>
<evidence type="ECO:0000256" key="3">
    <source>
        <dbReference type="ARBA" id="ARBA00023242"/>
    </source>
</evidence>
<feature type="compositionally biased region" description="Polar residues" evidence="5">
    <location>
        <begin position="592"/>
        <end position="608"/>
    </location>
</feature>
<feature type="compositionally biased region" description="Low complexity" evidence="5">
    <location>
        <begin position="937"/>
        <end position="954"/>
    </location>
</feature>
<dbReference type="Gene3D" id="2.130.10.10">
    <property type="entry name" value="YVTN repeat-like/Quinoprotein amine dehydrogenase"/>
    <property type="match status" value="1"/>
</dbReference>
<evidence type="ECO:0000256" key="5">
    <source>
        <dbReference type="SAM" id="MobiDB-lite"/>
    </source>
</evidence>
<feature type="coiled-coil region" evidence="4">
    <location>
        <begin position="1395"/>
        <end position="1422"/>
    </location>
</feature>
<dbReference type="InterPro" id="IPR015943">
    <property type="entry name" value="WD40/YVTN_repeat-like_dom_sf"/>
</dbReference>
<organism evidence="7 8">
    <name type="scientific">Serendipita vermifera MAFF 305830</name>
    <dbReference type="NCBI Taxonomy" id="933852"/>
    <lineage>
        <taxon>Eukaryota</taxon>
        <taxon>Fungi</taxon>
        <taxon>Dikarya</taxon>
        <taxon>Basidiomycota</taxon>
        <taxon>Agaricomycotina</taxon>
        <taxon>Agaricomycetes</taxon>
        <taxon>Sebacinales</taxon>
        <taxon>Serendipitaceae</taxon>
        <taxon>Serendipita</taxon>
    </lineage>
</organism>
<comment type="subcellular location">
    <subcellularLocation>
        <location evidence="1">Nucleus</location>
    </subcellularLocation>
</comment>
<sequence>MDTTAATIELRPTADSSQFTRTHVEADTTESPNLSLRPLKKHTNVRIGEKLELTGFPSKSSLFAISNKHGWFFAGNEHAIMASPLSELRSALGQTNTQEEVTFTSQVSINVGSATPLFICLAAGEEKLVVASSNVITTRDVSAVINGTTPPTGSLTLDGLVIVDVQPNPGDNPELVAVLTTGNAQGVVVLFNCINNTELVRWSGLKSDGTAPVAISWSTRGKQIAIATSSGDILQYSPADPAAAKATIPRAQGPNLTGTVPIMLQWLSNYTFYVVYAEPKPDESLDEYQPDQHNYVLTYDKKSNHITDTNIPLPWDAYGLSREPGHQTKLLRGWGRFKHLIFVNDAHASDVGVVACIGDASTTDESGTWSKLSFEDGSMTFPLTADMDDTSLIGMDFDFSADTSLLGANQANGDDPTIPPAPILYLLTNDLVVVGFHVVSEDGMQYPGMAQATADQGMEMATEKAPTPAPVQAAAPTQAPAATPSPFAASVPSFGQSGFGFGAAAAPKFGSSGFGSTPAASPFATASQGSSGTSLGFGAFASAKPAFGQSTFGATTPASSSTGASSASQGTPTSSFGGGFGAFAGSKPAFGQSTFGAPSTQTQSAFGNSTPASSPFAQAAAAPSPATPVSPPAESSTGPAAQGPATTASQPASAETAFKPASGFGAFSKLNTGGSGGFGAFSNPKPIDPQAKPLTFAGFGGASTTPAASSNTTPAFGATTTPTFGATTTPGQPKFGQSTLGTSAFGQSAFGQTGFGQAASGPAKSPFAIAAAAAATSSTKPSGGGFGAFASAPTGFAALAKTATESKPAAHLGLPPDSTETPKPTATAKAPSVPKSFFGTNAAVSHPGFAAKGLRDTGSKEDDEEDTEKSKERFPEDEADKLEPETVYEGPGLFGPPSGKGKATQGLGGLGLKDQSGSGNAPAAKPLQAFGQKLDPSKAAASAAAAFGKPAAAGTSTFANAGQGSLQTKTGATPVSAFAPPAKTTPPTPPEKQPKSDDEESEGSVEVDDDINEFLEGESFEGVDAAEDEEDEEEEEEEDDVEEEYDEDEDGEDDEEVLSDLPDDDDDGSADEESPQKAKQSTKDAKPVASMAKQPPAPAPFNPFGRPGATAPGISGQPSAASSSNKSSIPNLLSRIDKAPTPPGTSASPGPSTPTPRTQPVGTPITSVQAKEKPRPASPKAPFGSWAAPPASKQTTDLSKPVRPQTPPGLFGKPPTASVAGSSGAPVPVTPTPATASRPQQPANPVPEVKAIQPVHPELQAQLDRVLNEYSAILYHINERSKKAKASFDAFKGTGPAVGDEFQASYEWNGQNIPTLKRTLNVMEETVKTVCERTSKLQRQLDELSSSTLRLEMKKEETSRYLRARQNPEFVEKFITPRGLGPEHTENQIKLRKGLKVQKTRVLELEEQIQALKKKVDKFKGGELSIEQLDLDKVRKIHQNTEWFASGLTSRLDGLTSKVDALPNQATSKKPRRLSEVGTHDTISRTSSFGPDIIATTAETFSAEAKMTKLSELLVEARTAAPINPSVPPEPPKPASPPSKSSAVDSSRRTPAINRPHSRAPQISRNGPVHTSDFSFGPPPPPASNAVKLPSNFVSFTSSKGQQ</sequence>
<dbReference type="GO" id="GO:0005634">
    <property type="term" value="C:nucleus"/>
    <property type="evidence" value="ECO:0007669"/>
    <property type="project" value="UniProtKB-SubCell"/>
</dbReference>
<evidence type="ECO:0000259" key="6">
    <source>
        <dbReference type="Pfam" id="PF16755"/>
    </source>
</evidence>
<feature type="compositionally biased region" description="Polar residues" evidence="5">
    <location>
        <begin position="1158"/>
        <end position="1169"/>
    </location>
</feature>
<dbReference type="OrthoDB" id="248320at2759"/>
<feature type="compositionally biased region" description="Basic and acidic residues" evidence="5">
    <location>
        <begin position="1473"/>
        <end position="1483"/>
    </location>
</feature>